<feature type="region of interest" description="Disordered" evidence="1">
    <location>
        <begin position="676"/>
        <end position="721"/>
    </location>
</feature>
<feature type="compositionally biased region" description="Basic and acidic residues" evidence="1">
    <location>
        <begin position="683"/>
        <end position="703"/>
    </location>
</feature>
<comment type="caution">
    <text evidence="2">The sequence shown here is derived from an EMBL/GenBank/DDBJ whole genome shotgun (WGS) entry which is preliminary data.</text>
</comment>
<sequence>MCHAAWLSEPAPPQQVSIKQATRSIARHGRQGLWTNVLAELEILRRSGLQLDAVASNACLGGCARSWRKAAVLLEQASNDQLRRDAFSMSALVKGLREGNGWAAACESLVQAGSAAISKDGVLVADVLSTCSPLGRSSQKENRPRRLSCLAMATSATLAVLARRSLRLAPLLLGILAAELWRWLWRRWARRSLSRPLAIKETKGVHRRPGVDDDLRFQQIEDDPRDLPGAAMGKAQLGARGIPVSGGMNTVSLDPASTFVEPGLRCICSVESDVYSGTICPEDLVVAPDFFETATDMQMHDKLLVEMQETTAEKSESEQVMARIREYFRLDRESCTSCLTWHQQTGEPALTVKDPDFDATQGSGKFEAVAFAVFGGSCELRLQRPGNKRDYVAIPCINGALHLMGAAALARWRCERTTWDNWDNGLVSLIILGRPWGMSRRRLAAVPPNPVPLQINLADPLYRPTMRIRVTRQDVDRLSHDDVIVMPEFFGRANDWDAYYTLLREVREGQANGIDQTKWESWHEGAHLLTKNPSCSRAFNDVLDRICDHFSIANGHLRHSASREVLGMRFNWYRDGSDWKPFHHDAAAFNPRMAEKQNCTVGVSFGSSRELAFRNTATADLVYFPQSNGMLFFFGRDVNIRWQHGLNALPLEQQSGKGRISIILWGLCQLAIEEMGSPPMLPPRDDGKGKGKGKTKDARREPGRNLQMGQRRFSSRPHGNG</sequence>
<dbReference type="Gene3D" id="1.25.40.10">
    <property type="entry name" value="Tetratricopeptide repeat domain"/>
    <property type="match status" value="1"/>
</dbReference>
<dbReference type="OrthoDB" id="445341at2759"/>
<dbReference type="Gene3D" id="2.60.120.590">
    <property type="entry name" value="Alpha-ketoglutarate-dependent dioxygenase AlkB-like"/>
    <property type="match status" value="1"/>
</dbReference>
<accession>A0A1Q9F4Z2</accession>
<evidence type="ECO:0000256" key="1">
    <source>
        <dbReference type="SAM" id="MobiDB-lite"/>
    </source>
</evidence>
<organism evidence="2 3">
    <name type="scientific">Symbiodinium microadriaticum</name>
    <name type="common">Dinoflagellate</name>
    <name type="synonym">Zooxanthella microadriatica</name>
    <dbReference type="NCBI Taxonomy" id="2951"/>
    <lineage>
        <taxon>Eukaryota</taxon>
        <taxon>Sar</taxon>
        <taxon>Alveolata</taxon>
        <taxon>Dinophyceae</taxon>
        <taxon>Suessiales</taxon>
        <taxon>Symbiodiniaceae</taxon>
        <taxon>Symbiodinium</taxon>
    </lineage>
</organism>
<evidence type="ECO:0000313" key="2">
    <source>
        <dbReference type="EMBL" id="OLQ14717.1"/>
    </source>
</evidence>
<dbReference type="EMBL" id="LSRX01000012">
    <property type="protein sequence ID" value="OLQ14717.1"/>
    <property type="molecule type" value="Genomic_DNA"/>
</dbReference>
<name>A0A1Q9F4Z2_SYMMI</name>
<evidence type="ECO:0000313" key="3">
    <source>
        <dbReference type="Proteomes" id="UP000186817"/>
    </source>
</evidence>
<gene>
    <name evidence="2" type="ORF">AK812_SmicGene1132</name>
</gene>
<proteinExistence type="predicted"/>
<dbReference type="PANTHER" id="PTHR42256">
    <property type="entry name" value="OXOGLUTARATE/IRON-DEPENDENT DIOXYGENASE"/>
    <property type="match status" value="1"/>
</dbReference>
<dbReference type="PANTHER" id="PTHR42256:SF1">
    <property type="entry name" value="FE2OG DIOXYGENASE DOMAIN-CONTAINING PROTEIN"/>
    <property type="match status" value="1"/>
</dbReference>
<keyword evidence="3" id="KW-1185">Reference proteome</keyword>
<dbReference type="InterPro" id="IPR037151">
    <property type="entry name" value="AlkB-like_sf"/>
</dbReference>
<dbReference type="SUPFAM" id="SSF51197">
    <property type="entry name" value="Clavaminate synthase-like"/>
    <property type="match status" value="1"/>
</dbReference>
<dbReference type="Proteomes" id="UP000186817">
    <property type="component" value="Unassembled WGS sequence"/>
</dbReference>
<evidence type="ECO:0008006" key="4">
    <source>
        <dbReference type="Google" id="ProtNLM"/>
    </source>
</evidence>
<dbReference type="InterPro" id="IPR011990">
    <property type="entry name" value="TPR-like_helical_dom_sf"/>
</dbReference>
<protein>
    <recommendedName>
        <fullName evidence="4">Fe2OG dioxygenase domain-containing protein</fullName>
    </recommendedName>
</protein>
<dbReference type="AlphaFoldDB" id="A0A1Q9F4Z2"/>
<reference evidence="2 3" key="1">
    <citation type="submission" date="2016-02" db="EMBL/GenBank/DDBJ databases">
        <title>Genome analysis of coral dinoflagellate symbionts highlights evolutionary adaptations to a symbiotic lifestyle.</title>
        <authorList>
            <person name="Aranda M."/>
            <person name="Li Y."/>
            <person name="Liew Y.J."/>
            <person name="Baumgarten S."/>
            <person name="Simakov O."/>
            <person name="Wilson M."/>
            <person name="Piel J."/>
            <person name="Ashoor H."/>
            <person name="Bougouffa S."/>
            <person name="Bajic V.B."/>
            <person name="Ryu T."/>
            <person name="Ravasi T."/>
            <person name="Bayer T."/>
            <person name="Micklem G."/>
            <person name="Kim H."/>
            <person name="Bhak J."/>
            <person name="Lajeunesse T.C."/>
            <person name="Voolstra C.R."/>
        </authorList>
    </citation>
    <scope>NUCLEOTIDE SEQUENCE [LARGE SCALE GENOMIC DNA]</scope>
    <source>
        <strain evidence="2 3">CCMP2467</strain>
    </source>
</reference>